<feature type="compositionally biased region" description="Acidic residues" evidence="1">
    <location>
        <begin position="187"/>
        <end position="198"/>
    </location>
</feature>
<comment type="caution">
    <text evidence="2">The sequence shown here is derived from an EMBL/GenBank/DDBJ whole genome shotgun (WGS) entry which is preliminary data.</text>
</comment>
<protein>
    <submittedName>
        <fullName evidence="2">Small proline-rich protein 3</fullName>
    </submittedName>
</protein>
<evidence type="ECO:0000256" key="1">
    <source>
        <dbReference type="SAM" id="MobiDB-lite"/>
    </source>
</evidence>
<gene>
    <name evidence="2" type="ORF">Fcan01_23957</name>
</gene>
<dbReference type="AlphaFoldDB" id="A0A226D6U6"/>
<evidence type="ECO:0000313" key="2">
    <source>
        <dbReference type="EMBL" id="OXA41275.1"/>
    </source>
</evidence>
<proteinExistence type="predicted"/>
<dbReference type="EMBL" id="LNIX01000030">
    <property type="protein sequence ID" value="OXA41275.1"/>
    <property type="molecule type" value="Genomic_DNA"/>
</dbReference>
<sequence>MQNFSPKPGWFSHSYNRHRHFLSYVASMAPRRKSKICVKLIDPESDFKKSKEFFANQTWKDVLKGCELLYPLEHPENYRIQKYRKSKTAKDQVPTLADKVQKIRSQYQNPCENRIVVHLVNILDKTGQLTPTDDRKEEKVLKKGQKSLLASKPVKPLVTEVTQSAVALPTPKRDFRNHTCVSKYPDTEDEDESDEDTDPMAKRTKDSVIDRAKKMSDSDPVSPQYAAHKRAQLWMTAISRNTTDIIPETSTVAIPQIPTAAIPQTSTAAIPQILTALITPETLSAAIPQTPTAEILQTTATSIPQTSTAEIPQTPVAAIPQTSATSIPQTSTAAISQTSTAVIPQTSTAEILQTSTAAIPQTLVAAIRQTSAAVVQQTSTSEIPQTSTAVIPQTSTVKIPAYLLNYCLRTPSQIPLF</sequence>
<feature type="region of interest" description="Disordered" evidence="1">
    <location>
        <begin position="175"/>
        <end position="205"/>
    </location>
</feature>
<reference evidence="2 3" key="1">
    <citation type="submission" date="2015-12" db="EMBL/GenBank/DDBJ databases">
        <title>The genome of Folsomia candida.</title>
        <authorList>
            <person name="Faddeeva A."/>
            <person name="Derks M.F."/>
            <person name="Anvar Y."/>
            <person name="Smit S."/>
            <person name="Van Straalen N."/>
            <person name="Roelofs D."/>
        </authorList>
    </citation>
    <scope>NUCLEOTIDE SEQUENCE [LARGE SCALE GENOMIC DNA]</scope>
    <source>
        <strain evidence="2 3">VU population</strain>
        <tissue evidence="2">Whole body</tissue>
    </source>
</reference>
<organism evidence="2 3">
    <name type="scientific">Folsomia candida</name>
    <name type="common">Springtail</name>
    <dbReference type="NCBI Taxonomy" id="158441"/>
    <lineage>
        <taxon>Eukaryota</taxon>
        <taxon>Metazoa</taxon>
        <taxon>Ecdysozoa</taxon>
        <taxon>Arthropoda</taxon>
        <taxon>Hexapoda</taxon>
        <taxon>Collembola</taxon>
        <taxon>Entomobryomorpha</taxon>
        <taxon>Isotomoidea</taxon>
        <taxon>Isotomidae</taxon>
        <taxon>Proisotominae</taxon>
        <taxon>Folsomia</taxon>
    </lineage>
</organism>
<name>A0A226D6U6_FOLCA</name>
<keyword evidence="3" id="KW-1185">Reference proteome</keyword>
<dbReference type="Proteomes" id="UP000198287">
    <property type="component" value="Unassembled WGS sequence"/>
</dbReference>
<evidence type="ECO:0000313" key="3">
    <source>
        <dbReference type="Proteomes" id="UP000198287"/>
    </source>
</evidence>
<accession>A0A226D6U6</accession>